<dbReference type="RefSeq" id="WP_071112553.1">
    <property type="nucleotide sequence ID" value="NZ_MKCS01000001.1"/>
</dbReference>
<evidence type="ECO:0000313" key="3">
    <source>
        <dbReference type="EMBL" id="OHX20128.1"/>
    </source>
</evidence>
<feature type="transmembrane region" description="Helical" evidence="1">
    <location>
        <begin position="36"/>
        <end position="57"/>
    </location>
</feature>
<gene>
    <name evidence="3" type="ORF">BI344_06360</name>
    <name evidence="2" type="ORF">BI347_10675</name>
</gene>
<keyword evidence="1" id="KW-1133">Transmembrane helix</keyword>
<dbReference type="Proteomes" id="UP000180088">
    <property type="component" value="Unassembled WGS sequence"/>
</dbReference>
<dbReference type="AlphaFoldDB" id="A0A1S1X3C8"/>
<feature type="transmembrane region" description="Helical" evidence="1">
    <location>
        <begin position="69"/>
        <end position="92"/>
    </location>
</feature>
<keyword evidence="1" id="KW-0812">Transmembrane</keyword>
<evidence type="ECO:0008006" key="6">
    <source>
        <dbReference type="Google" id="ProtNLM"/>
    </source>
</evidence>
<dbReference type="EMBL" id="MKCS01000001">
    <property type="protein sequence ID" value="OHX13920.1"/>
    <property type="molecule type" value="Genomic_DNA"/>
</dbReference>
<evidence type="ECO:0000256" key="1">
    <source>
        <dbReference type="SAM" id="Phobius"/>
    </source>
</evidence>
<evidence type="ECO:0000313" key="2">
    <source>
        <dbReference type="EMBL" id="OHX13920.1"/>
    </source>
</evidence>
<dbReference type="Pfam" id="PF10993">
    <property type="entry name" value="DUF2818"/>
    <property type="match status" value="1"/>
</dbReference>
<dbReference type="STRING" id="1903179.BI347_10675"/>
<organism evidence="2 4">
    <name type="scientific">Chromobacterium sphagni</name>
    <dbReference type="NCBI Taxonomy" id="1903179"/>
    <lineage>
        <taxon>Bacteria</taxon>
        <taxon>Pseudomonadati</taxon>
        <taxon>Pseudomonadota</taxon>
        <taxon>Betaproteobacteria</taxon>
        <taxon>Neisseriales</taxon>
        <taxon>Chromobacteriaceae</taxon>
        <taxon>Chromobacterium</taxon>
    </lineage>
</organism>
<evidence type="ECO:0000313" key="4">
    <source>
        <dbReference type="Proteomes" id="UP000180088"/>
    </source>
</evidence>
<dbReference type="EMBL" id="MKCT01000017">
    <property type="protein sequence ID" value="OHX20128.1"/>
    <property type="molecule type" value="Genomic_DNA"/>
</dbReference>
<dbReference type="InterPro" id="IPR016768">
    <property type="entry name" value="UCP019883"/>
</dbReference>
<dbReference type="PIRSF" id="PIRSF019883">
    <property type="entry name" value="UCP019883"/>
    <property type="match status" value="1"/>
</dbReference>
<protein>
    <recommendedName>
        <fullName evidence="6">DUF2818 domain-containing protein</fullName>
    </recommendedName>
</protein>
<sequence>MQTSITILLLLAVAAANLPFATTRVAGFVKVARKHFGWQALELAVLFLLVGGLARLLEARQMPVHEQNWQFYVTTFALFLVAGFPGFVYRYFWRKPGQ</sequence>
<keyword evidence="1" id="KW-0472">Membrane</keyword>
<reference evidence="4 5" key="1">
    <citation type="submission" date="2016-09" db="EMBL/GenBank/DDBJ databases">
        <title>Chromobacterium muskegensis sp. nov., an insecticidal bacterium isolated from Sphagnum bogs.</title>
        <authorList>
            <person name="Sparks M.E."/>
            <person name="Blackburn M.B."/>
            <person name="Gundersen-Rindal D.E."/>
            <person name="Mitchell A."/>
            <person name="Farrar R."/>
            <person name="Kuhar D."/>
        </authorList>
    </citation>
    <scope>NUCLEOTIDE SEQUENCE [LARGE SCALE GENOMIC DNA]</scope>
    <source>
        <strain evidence="3 5">14B-1</strain>
        <strain evidence="2 4">37-2</strain>
    </source>
</reference>
<proteinExistence type="predicted"/>
<dbReference type="Proteomes" id="UP000180280">
    <property type="component" value="Unassembled WGS sequence"/>
</dbReference>
<accession>A0A1S1X3C8</accession>
<name>A0A1S1X3C8_9NEIS</name>
<evidence type="ECO:0000313" key="5">
    <source>
        <dbReference type="Proteomes" id="UP000180280"/>
    </source>
</evidence>
<dbReference type="OrthoDB" id="5785537at2"/>
<keyword evidence="5" id="KW-1185">Reference proteome</keyword>
<comment type="caution">
    <text evidence="2">The sequence shown here is derived from an EMBL/GenBank/DDBJ whole genome shotgun (WGS) entry which is preliminary data.</text>
</comment>